<evidence type="ECO:0000313" key="10">
    <source>
        <dbReference type="Proteomes" id="UP000231157"/>
    </source>
</evidence>
<feature type="domain" description="Histidine kinase" evidence="8">
    <location>
        <begin position="429"/>
        <end position="650"/>
    </location>
</feature>
<reference evidence="10" key="1">
    <citation type="submission" date="2017-09" db="EMBL/GenBank/DDBJ databases">
        <title>Depth-based differentiation of microbial function through sediment-hosted aquifers and enrichment of novel symbionts in the deep terrestrial subsurface.</title>
        <authorList>
            <person name="Probst A.J."/>
            <person name="Ladd B."/>
            <person name="Jarett J.K."/>
            <person name="Geller-Mcgrath D.E."/>
            <person name="Sieber C.M.K."/>
            <person name="Emerson J.B."/>
            <person name="Anantharaman K."/>
            <person name="Thomas B.C."/>
            <person name="Malmstrom R."/>
            <person name="Stieglmeier M."/>
            <person name="Klingl A."/>
            <person name="Woyke T."/>
            <person name="Ryan C.M."/>
            <person name="Banfield J.F."/>
        </authorList>
    </citation>
    <scope>NUCLEOTIDE SEQUENCE [LARGE SCALE GENOMIC DNA]</scope>
</reference>
<dbReference type="SMART" id="SM00387">
    <property type="entry name" value="HATPase_c"/>
    <property type="match status" value="1"/>
</dbReference>
<proteinExistence type="predicted"/>
<evidence type="ECO:0000256" key="3">
    <source>
        <dbReference type="ARBA" id="ARBA00022553"/>
    </source>
</evidence>
<dbReference type="GO" id="GO:0000155">
    <property type="term" value="F:phosphorelay sensor kinase activity"/>
    <property type="evidence" value="ECO:0007669"/>
    <property type="project" value="InterPro"/>
</dbReference>
<dbReference type="CDD" id="cd00082">
    <property type="entry name" value="HisKA"/>
    <property type="match status" value="1"/>
</dbReference>
<dbReference type="InterPro" id="IPR003661">
    <property type="entry name" value="HisK_dim/P_dom"/>
</dbReference>
<evidence type="ECO:0000256" key="2">
    <source>
        <dbReference type="ARBA" id="ARBA00012438"/>
    </source>
</evidence>
<keyword evidence="3" id="KW-0597">Phosphoprotein</keyword>
<dbReference type="Gene3D" id="3.30.565.10">
    <property type="entry name" value="Histidine kinase-like ATPase, C-terminal domain"/>
    <property type="match status" value="1"/>
</dbReference>
<evidence type="ECO:0000256" key="7">
    <source>
        <dbReference type="SAM" id="Coils"/>
    </source>
</evidence>
<dbReference type="InterPro" id="IPR036097">
    <property type="entry name" value="HisK_dim/P_sf"/>
</dbReference>
<dbReference type="Gene3D" id="3.30.450.20">
    <property type="entry name" value="PAS domain"/>
    <property type="match status" value="1"/>
</dbReference>
<dbReference type="EMBL" id="PFAZ01000001">
    <property type="protein sequence ID" value="PIR89612.1"/>
    <property type="molecule type" value="Genomic_DNA"/>
</dbReference>
<sequence length="650" mass="73575">MKGFWETTRGFFGVGNNNNRQFFASDREADKIIQFLISLVPEANKIQDALNAYSRAQQLTGPDRSLSFVTAYFSLENFIVNRRPPDVSRVYTRSELRSAVRDVADINILDDALRLVFLSESEQAAVFLFFGVEKIFNFLSSRFGEAHVKNLVSSPVSRTFLSNAISPQIHKLDIKRIANAAVPVERDVVIAVFKELYKLLYEDMFRLVGSEVSQKVVDELFRSIQRSYDYDLTSLFVRVLPDGVLDNERLTFLSREELTRKIREATKSETEKRELAERLAKELSEAKEKIEEKVRERTVELEREKIKLDYIAQNMDMGALLFDGDGKLLFANHAARRFLEVGDAHDEKVVEALSSKFSSCTPQKCIESCNAKKPLSAVEVDTGRRIFLFSSTCLFSGTSNQEFFGALIWIYDITDTKLLERSKNEFIAIASHEMRTPLAIIRGYAETVGEMMATKLSKVELKKMMDGILTNTVRLLGIVNNFLDLTRLENKKIEVNLEKFDVVEIVSQVENDFREQAKEKNIQLIVKIPKQKLPFINADKAMLQEVLVNLVGNAFNYTNAGSVTVDVSIEGGSIAIRVIDTGIGISPKQQLTLFQKFQSLGRFSERREYGSGLGLYITRLLIEMMGGSISLESSEQNKGSVFKVFVPIAT</sequence>
<dbReference type="PRINTS" id="PR00344">
    <property type="entry name" value="BCTRLSENSOR"/>
</dbReference>
<evidence type="ECO:0000256" key="6">
    <source>
        <dbReference type="ARBA" id="ARBA00023012"/>
    </source>
</evidence>
<gene>
    <name evidence="9" type="ORF">COU07_01815</name>
</gene>
<dbReference type="GO" id="GO:0005886">
    <property type="term" value="C:plasma membrane"/>
    <property type="evidence" value="ECO:0007669"/>
    <property type="project" value="TreeGrafter"/>
</dbReference>
<comment type="caution">
    <text evidence="9">The sequence shown here is derived from an EMBL/GenBank/DDBJ whole genome shotgun (WGS) entry which is preliminary data.</text>
</comment>
<dbReference type="InterPro" id="IPR003594">
    <property type="entry name" value="HATPase_dom"/>
</dbReference>
<dbReference type="PANTHER" id="PTHR43047:SF72">
    <property type="entry name" value="OSMOSENSING HISTIDINE PROTEIN KINASE SLN1"/>
    <property type="match status" value="1"/>
</dbReference>
<keyword evidence="5" id="KW-0418">Kinase</keyword>
<dbReference type="SMART" id="SM00388">
    <property type="entry name" value="HisKA"/>
    <property type="match status" value="1"/>
</dbReference>
<keyword evidence="4" id="KW-0808">Transferase</keyword>
<dbReference type="PROSITE" id="PS50109">
    <property type="entry name" value="HIS_KIN"/>
    <property type="match status" value="1"/>
</dbReference>
<evidence type="ECO:0000256" key="4">
    <source>
        <dbReference type="ARBA" id="ARBA00022679"/>
    </source>
</evidence>
<dbReference type="SUPFAM" id="SSF55874">
    <property type="entry name" value="ATPase domain of HSP90 chaperone/DNA topoisomerase II/histidine kinase"/>
    <property type="match status" value="1"/>
</dbReference>
<comment type="catalytic activity">
    <reaction evidence="1">
        <text>ATP + protein L-histidine = ADP + protein N-phospho-L-histidine.</text>
        <dbReference type="EC" id="2.7.13.3"/>
    </reaction>
</comment>
<dbReference type="GO" id="GO:0009927">
    <property type="term" value="F:histidine phosphotransfer kinase activity"/>
    <property type="evidence" value="ECO:0007669"/>
    <property type="project" value="TreeGrafter"/>
</dbReference>
<dbReference type="InterPro" id="IPR004358">
    <property type="entry name" value="Sig_transdc_His_kin-like_C"/>
</dbReference>
<dbReference type="InterPro" id="IPR036890">
    <property type="entry name" value="HATPase_C_sf"/>
</dbReference>
<protein>
    <recommendedName>
        <fullName evidence="2">histidine kinase</fullName>
        <ecNumber evidence="2">2.7.13.3</ecNumber>
    </recommendedName>
</protein>
<dbReference type="PANTHER" id="PTHR43047">
    <property type="entry name" value="TWO-COMPONENT HISTIDINE PROTEIN KINASE"/>
    <property type="match status" value="1"/>
</dbReference>
<name>A0A2H0UT68_9BACT</name>
<evidence type="ECO:0000313" key="9">
    <source>
        <dbReference type="EMBL" id="PIR89612.1"/>
    </source>
</evidence>
<evidence type="ECO:0000256" key="1">
    <source>
        <dbReference type="ARBA" id="ARBA00000085"/>
    </source>
</evidence>
<dbReference type="Pfam" id="PF02518">
    <property type="entry name" value="HATPase_c"/>
    <property type="match status" value="1"/>
</dbReference>
<keyword evidence="7" id="KW-0175">Coiled coil</keyword>
<keyword evidence="6" id="KW-0902">Two-component regulatory system</keyword>
<evidence type="ECO:0000259" key="8">
    <source>
        <dbReference type="PROSITE" id="PS50109"/>
    </source>
</evidence>
<dbReference type="EC" id="2.7.13.3" evidence="2"/>
<organism evidence="9 10">
    <name type="scientific">Candidatus Harrisonbacteria bacterium CG10_big_fil_rev_8_21_14_0_10_40_38</name>
    <dbReference type="NCBI Taxonomy" id="1974583"/>
    <lineage>
        <taxon>Bacteria</taxon>
        <taxon>Candidatus Harrisoniibacteriota</taxon>
    </lineage>
</organism>
<dbReference type="InterPro" id="IPR005467">
    <property type="entry name" value="His_kinase_dom"/>
</dbReference>
<feature type="coiled-coil region" evidence="7">
    <location>
        <begin position="265"/>
        <end position="307"/>
    </location>
</feature>
<dbReference type="SUPFAM" id="SSF47384">
    <property type="entry name" value="Homodimeric domain of signal transducing histidine kinase"/>
    <property type="match status" value="1"/>
</dbReference>
<evidence type="ECO:0000256" key="5">
    <source>
        <dbReference type="ARBA" id="ARBA00022777"/>
    </source>
</evidence>
<dbReference type="Gene3D" id="1.10.287.130">
    <property type="match status" value="1"/>
</dbReference>
<dbReference type="Proteomes" id="UP000231157">
    <property type="component" value="Unassembled WGS sequence"/>
</dbReference>
<dbReference type="AlphaFoldDB" id="A0A2H0UT68"/>
<accession>A0A2H0UT68</accession>
<dbReference type="FunFam" id="1.10.287.130:FF:000001">
    <property type="entry name" value="Two-component sensor histidine kinase"/>
    <property type="match status" value="1"/>
</dbReference>
<dbReference type="Pfam" id="PF00512">
    <property type="entry name" value="HisKA"/>
    <property type="match status" value="1"/>
</dbReference>